<dbReference type="AlphaFoldDB" id="A0A2S0M9E0"/>
<feature type="domain" description="DUF1653" evidence="1">
    <location>
        <begin position="15"/>
        <end position="78"/>
    </location>
</feature>
<dbReference type="Gene3D" id="2.30.30.320">
    <property type="entry name" value="DUF1653-like domain"/>
    <property type="match status" value="1"/>
</dbReference>
<dbReference type="EMBL" id="CP027569">
    <property type="protein sequence ID" value="AVO28056.1"/>
    <property type="molecule type" value="Genomic_DNA"/>
</dbReference>
<name>A0A2S0M9E0_MEGEL</name>
<dbReference type="InterPro" id="IPR023387">
    <property type="entry name" value="DUF1653-like_dom"/>
</dbReference>
<dbReference type="Pfam" id="PF07866">
    <property type="entry name" value="DUF1653"/>
    <property type="match status" value="1"/>
</dbReference>
<gene>
    <name evidence="2" type="ORF">C6Y28_10690</name>
</gene>
<sequence>MEHFYKRPLPEPGEKWKHFKGHVYKIICIAEDTERINPVVVYQGVDDCAYWVRPLSMFMSEVDHDKYPNATQKWRFEKVGDADE</sequence>
<dbReference type="RefSeq" id="WP_027894610.1">
    <property type="nucleotide sequence ID" value="NZ_CP027569.1"/>
</dbReference>
<dbReference type="OrthoDB" id="371169at2"/>
<organism evidence="2 3">
    <name type="scientific">Megasphaera elsdenii</name>
    <dbReference type="NCBI Taxonomy" id="907"/>
    <lineage>
        <taxon>Bacteria</taxon>
        <taxon>Bacillati</taxon>
        <taxon>Bacillota</taxon>
        <taxon>Negativicutes</taxon>
        <taxon>Veillonellales</taxon>
        <taxon>Veillonellaceae</taxon>
        <taxon>Megasphaera</taxon>
    </lineage>
</organism>
<evidence type="ECO:0000313" key="2">
    <source>
        <dbReference type="EMBL" id="AVO28056.1"/>
    </source>
</evidence>
<evidence type="ECO:0000259" key="1">
    <source>
        <dbReference type="Pfam" id="PF07866"/>
    </source>
</evidence>
<reference evidence="2 3" key="1">
    <citation type="journal article" date="2018" name="Genome Announc.">
        <title>Complete genomes of two Megasphaera elsdenii strains, NCIMB 702410 and ATCC 25940.</title>
        <authorList>
            <person name="Hatmaker E.A."/>
            <person name="O'Dell K."/>
            <person name="Riley L.A."/>
            <person name="Klingeman D.M."/>
            <person name="Guss A.M."/>
        </authorList>
    </citation>
    <scope>NUCLEOTIDE SEQUENCE [LARGE SCALE GENOMIC DNA]</scope>
    <source>
        <strain evidence="2 3">NCIMB702410</strain>
    </source>
</reference>
<dbReference type="InterPro" id="IPR037135">
    <property type="entry name" value="DUF1653-like_dom_sf"/>
</dbReference>
<dbReference type="Proteomes" id="UP000238358">
    <property type="component" value="Chromosome"/>
</dbReference>
<evidence type="ECO:0000313" key="3">
    <source>
        <dbReference type="Proteomes" id="UP000238358"/>
    </source>
</evidence>
<accession>A0A2S0M9E0</accession>
<proteinExistence type="predicted"/>
<protein>
    <submittedName>
        <fullName evidence="2">DUF1653 domain-containing protein</fullName>
    </submittedName>
</protein>